<keyword evidence="8" id="KW-0784">Thiamine biosynthesis</keyword>
<keyword evidence="6" id="KW-0479">Metal-binding</keyword>
<dbReference type="Gene3D" id="3.40.190.10">
    <property type="entry name" value="Periplasmic binding protein-like II"/>
    <property type="match status" value="2"/>
</dbReference>
<keyword evidence="15" id="KW-1185">Reference proteome</keyword>
<evidence type="ECO:0000256" key="11">
    <source>
        <dbReference type="ARBA" id="ARBA00048179"/>
    </source>
</evidence>
<dbReference type="InterPro" id="IPR027939">
    <property type="entry name" value="NMT1/THI5"/>
</dbReference>
<comment type="catalytic activity">
    <reaction evidence="11">
        <text>N(6)-(pyridoxal phosphate)-L-lysyl-[4-amino-5-hydroxymethyl-2-methylpyrimidine phosphate synthase] + L-histidyl-[4-amino-5-hydroxymethyl-2-methylpyrimidine phosphate synthase] + 2 Fe(3+) + 4 H2O = L-lysyl-[4-amino-5-hydroxymethyl-2-methylpyrimidine phosphate synthase] + (2S)-2-amino-5-hydroxy-4-oxopentanoyl-[4-amino-5-hydroxymethyl-2-methylpyrimidine phosphate synthase] + 4-amino-2-methyl-5-(phosphooxymethyl)pyrimidine + 3-oxopropanoate + 2 Fe(2+) + 2 H(+)</text>
        <dbReference type="Rhea" id="RHEA:65756"/>
        <dbReference type="Rhea" id="RHEA-COMP:16892"/>
        <dbReference type="Rhea" id="RHEA-COMP:16893"/>
        <dbReference type="Rhea" id="RHEA-COMP:16894"/>
        <dbReference type="Rhea" id="RHEA-COMP:16895"/>
        <dbReference type="ChEBI" id="CHEBI:15377"/>
        <dbReference type="ChEBI" id="CHEBI:15378"/>
        <dbReference type="ChEBI" id="CHEBI:29033"/>
        <dbReference type="ChEBI" id="CHEBI:29034"/>
        <dbReference type="ChEBI" id="CHEBI:29969"/>
        <dbReference type="ChEBI" id="CHEBI:29979"/>
        <dbReference type="ChEBI" id="CHEBI:33190"/>
        <dbReference type="ChEBI" id="CHEBI:58354"/>
        <dbReference type="ChEBI" id="CHEBI:143915"/>
        <dbReference type="ChEBI" id="CHEBI:157692"/>
    </reaction>
    <physiologicalReaction direction="left-to-right" evidence="11">
        <dbReference type="Rhea" id="RHEA:65757"/>
    </physiologicalReaction>
</comment>
<dbReference type="SUPFAM" id="SSF53850">
    <property type="entry name" value="Periplasmic binding protein-like II"/>
    <property type="match status" value="1"/>
</dbReference>
<keyword evidence="12" id="KW-0732">Signal</keyword>
<dbReference type="Proteomes" id="UP000661507">
    <property type="component" value="Unassembled WGS sequence"/>
</dbReference>
<dbReference type="RefSeq" id="WP_188966923.1">
    <property type="nucleotide sequence ID" value="NZ_BMKW01000004.1"/>
</dbReference>
<feature type="domain" description="SsuA/THI5-like" evidence="13">
    <location>
        <begin position="39"/>
        <end position="248"/>
    </location>
</feature>
<dbReference type="PANTHER" id="PTHR31528">
    <property type="entry name" value="4-AMINO-5-HYDROXYMETHYL-2-METHYLPYRIMIDINE PHOSPHATE SYNTHASE THI11-RELATED"/>
    <property type="match status" value="1"/>
</dbReference>
<feature type="chain" id="PRO_5036908779" description="Thiamine pyrimidine synthase" evidence="12">
    <location>
        <begin position="25"/>
        <end position="335"/>
    </location>
</feature>
<evidence type="ECO:0000256" key="1">
    <source>
        <dbReference type="ARBA" id="ARBA00003469"/>
    </source>
</evidence>
<sequence>MNRRHLLTGLGAALALPAIPRAGAQTLTRATLRLKWLTQTQFAGFYVAVQKGYYREAGIDLTINPGGPNLLTENLVASGADTFGLSGGTDSVFAARERSLPIVCTGVMHQQTPFVFVARADGPIRTLADFRGKTITTWFTGANFVLLGMLAEAGLRPTDFTMQPQQVSVTPFVDGQIDVVTATRYNEFYTLMTRMGRDKLRVFVPDDHGITFPRDTVIVSEQTARDKPDMVKGFMQASIRGWRDALRDQKLGVDTVMAVAPTLARPHQEFMLEEAGKLMVAGPAATNGLFWVDMPTIQKAHDFFLRNGVIKAPLDLAAAYKPDVLAGIPLADRMA</sequence>
<comment type="caution">
    <text evidence="14">The sequence shown here is derived from an EMBL/GenBank/DDBJ whole genome shotgun (WGS) entry which is preliminary data.</text>
</comment>
<dbReference type="InterPro" id="IPR015168">
    <property type="entry name" value="SsuA/THI5"/>
</dbReference>
<evidence type="ECO:0000256" key="9">
    <source>
        <dbReference type="ARBA" id="ARBA00023004"/>
    </source>
</evidence>
<protein>
    <recommendedName>
        <fullName evidence="10">Thiamine pyrimidine synthase</fullName>
    </recommendedName>
</protein>
<evidence type="ECO:0000256" key="3">
    <source>
        <dbReference type="ARBA" id="ARBA00009406"/>
    </source>
</evidence>
<evidence type="ECO:0000256" key="12">
    <source>
        <dbReference type="SAM" id="SignalP"/>
    </source>
</evidence>
<comment type="pathway">
    <text evidence="2">Cofactor biosynthesis; thiamine diphosphate biosynthesis.</text>
</comment>
<reference evidence="14" key="2">
    <citation type="submission" date="2020-09" db="EMBL/GenBank/DDBJ databases">
        <authorList>
            <person name="Sun Q."/>
            <person name="Zhou Y."/>
        </authorList>
    </citation>
    <scope>NUCLEOTIDE SEQUENCE</scope>
    <source>
        <strain evidence="14">CGMCC 1.3617</strain>
    </source>
</reference>
<evidence type="ECO:0000256" key="5">
    <source>
        <dbReference type="ARBA" id="ARBA00022679"/>
    </source>
</evidence>
<evidence type="ECO:0000313" key="15">
    <source>
        <dbReference type="Proteomes" id="UP000661507"/>
    </source>
</evidence>
<feature type="signal peptide" evidence="12">
    <location>
        <begin position="1"/>
        <end position="24"/>
    </location>
</feature>
<dbReference type="EMBL" id="BMKW01000004">
    <property type="protein sequence ID" value="GGJ13023.1"/>
    <property type="molecule type" value="Genomic_DNA"/>
</dbReference>
<organism evidence="14 15">
    <name type="scientific">Neoroseomonas lacus</name>
    <dbReference type="NCBI Taxonomy" id="287609"/>
    <lineage>
        <taxon>Bacteria</taxon>
        <taxon>Pseudomonadati</taxon>
        <taxon>Pseudomonadota</taxon>
        <taxon>Alphaproteobacteria</taxon>
        <taxon>Acetobacterales</taxon>
        <taxon>Acetobacteraceae</taxon>
        <taxon>Neoroseomonas</taxon>
    </lineage>
</organism>
<comment type="function">
    <text evidence="1">Responsible for the formation of the pyrimidine heterocycle in the thiamine biosynthesis pathway. Catalyzes the formation of hydroxymethylpyrimidine phosphate (HMP-P) from histidine and pyridoxal phosphate (PLP). The protein uses PLP and the active site histidine to form HMP-P, generating an inactive enzyme. The enzyme can only undergo a single turnover, which suggests it is a suicide enzyme.</text>
</comment>
<evidence type="ECO:0000256" key="7">
    <source>
        <dbReference type="ARBA" id="ARBA00022898"/>
    </source>
</evidence>
<evidence type="ECO:0000313" key="14">
    <source>
        <dbReference type="EMBL" id="GGJ13023.1"/>
    </source>
</evidence>
<dbReference type="GO" id="GO:0009228">
    <property type="term" value="P:thiamine biosynthetic process"/>
    <property type="evidence" value="ECO:0007669"/>
    <property type="project" value="UniProtKB-KW"/>
</dbReference>
<evidence type="ECO:0000256" key="8">
    <source>
        <dbReference type="ARBA" id="ARBA00022977"/>
    </source>
</evidence>
<comment type="similarity">
    <text evidence="3">Belongs to the NMT1/THI5 family.</text>
</comment>
<dbReference type="PANTHER" id="PTHR31528:SF1">
    <property type="entry name" value="4-AMINO-5-HYDROXYMETHYL-2-METHYLPYRIMIDINE PHOSPHATE SYNTHASE THI11-RELATED"/>
    <property type="match status" value="1"/>
</dbReference>
<gene>
    <name evidence="14" type="ORF">GCM10011320_20300</name>
</gene>
<dbReference type="GO" id="GO:0016740">
    <property type="term" value="F:transferase activity"/>
    <property type="evidence" value="ECO:0007669"/>
    <property type="project" value="UniProtKB-KW"/>
</dbReference>
<evidence type="ECO:0000256" key="2">
    <source>
        <dbReference type="ARBA" id="ARBA00004948"/>
    </source>
</evidence>
<proteinExistence type="inferred from homology"/>
<dbReference type="Pfam" id="PF09084">
    <property type="entry name" value="NMT1"/>
    <property type="match status" value="1"/>
</dbReference>
<evidence type="ECO:0000256" key="10">
    <source>
        <dbReference type="ARBA" id="ARBA00033171"/>
    </source>
</evidence>
<evidence type="ECO:0000256" key="4">
    <source>
        <dbReference type="ARBA" id="ARBA00011738"/>
    </source>
</evidence>
<name>A0A917KGJ9_9PROT</name>
<dbReference type="GO" id="GO:0046872">
    <property type="term" value="F:metal ion binding"/>
    <property type="evidence" value="ECO:0007669"/>
    <property type="project" value="UniProtKB-KW"/>
</dbReference>
<keyword evidence="7" id="KW-0663">Pyridoxal phosphate</keyword>
<evidence type="ECO:0000259" key="13">
    <source>
        <dbReference type="Pfam" id="PF09084"/>
    </source>
</evidence>
<comment type="subunit">
    <text evidence="4">Homodimer.</text>
</comment>
<keyword evidence="9" id="KW-0408">Iron</keyword>
<accession>A0A917KGJ9</accession>
<keyword evidence="5" id="KW-0808">Transferase</keyword>
<reference evidence="14" key="1">
    <citation type="journal article" date="2014" name="Int. J. Syst. Evol. Microbiol.">
        <title>Complete genome sequence of Corynebacterium casei LMG S-19264T (=DSM 44701T), isolated from a smear-ripened cheese.</title>
        <authorList>
            <consortium name="US DOE Joint Genome Institute (JGI-PGF)"/>
            <person name="Walter F."/>
            <person name="Albersmeier A."/>
            <person name="Kalinowski J."/>
            <person name="Ruckert C."/>
        </authorList>
    </citation>
    <scope>NUCLEOTIDE SEQUENCE</scope>
    <source>
        <strain evidence="14">CGMCC 1.3617</strain>
    </source>
</reference>
<dbReference type="AlphaFoldDB" id="A0A917KGJ9"/>
<evidence type="ECO:0000256" key="6">
    <source>
        <dbReference type="ARBA" id="ARBA00022723"/>
    </source>
</evidence>